<sequence>MAAPMFVLGMGGYIVAGLIFANSPSITQEIFAALVATNATLFLVGGAIVAAMTSREKA</sequence>
<keyword evidence="2" id="KW-1185">Reference proteome</keyword>
<dbReference type="EMBL" id="CP113520">
    <property type="protein sequence ID" value="WAJ30942.1"/>
    <property type="molecule type" value="Genomic_DNA"/>
</dbReference>
<accession>A0ACD4NWD8</accession>
<proteinExistence type="predicted"/>
<evidence type="ECO:0000313" key="2">
    <source>
        <dbReference type="Proteomes" id="UP001163223"/>
    </source>
</evidence>
<protein>
    <submittedName>
        <fullName evidence="1">Uncharacterized protein</fullName>
    </submittedName>
</protein>
<evidence type="ECO:0000313" key="1">
    <source>
        <dbReference type="EMBL" id="WAJ30942.1"/>
    </source>
</evidence>
<reference evidence="1" key="1">
    <citation type="submission" date="2022-11" db="EMBL/GenBank/DDBJ databases">
        <title>beta-Carotene-producing bacterium, Jeongeuplla avenae sp. nov., alleviates the salt stress of Arabidopsis seedlings.</title>
        <authorList>
            <person name="Jiang L."/>
            <person name="Lee J."/>
        </authorList>
    </citation>
    <scope>NUCLEOTIDE SEQUENCE</scope>
    <source>
        <strain evidence="1">DY_R2A_6</strain>
    </source>
</reference>
<organism evidence="1 2">
    <name type="scientific">Antarcticirhabdus aurantiaca</name>
    <dbReference type="NCBI Taxonomy" id="2606717"/>
    <lineage>
        <taxon>Bacteria</taxon>
        <taxon>Pseudomonadati</taxon>
        <taxon>Pseudomonadota</taxon>
        <taxon>Alphaproteobacteria</taxon>
        <taxon>Hyphomicrobiales</taxon>
        <taxon>Aurantimonadaceae</taxon>
        <taxon>Antarcticirhabdus</taxon>
    </lineage>
</organism>
<dbReference type="Proteomes" id="UP001163223">
    <property type="component" value="Chromosome"/>
</dbReference>
<gene>
    <name evidence="1" type="ORF">OXU80_12370</name>
</gene>
<name>A0ACD4NWD8_9HYPH</name>